<dbReference type="PANTHER" id="PTHR12778:SF10">
    <property type="entry name" value="MAJOR FACILITATOR SUPERFAMILY DOMAIN-CONTAINING PROTEIN 3"/>
    <property type="match status" value="1"/>
</dbReference>
<sequence>MTKPRLTIKSVLADRRVLLMLVFGFSSGLPFLLVFSTLSAWLRLAGVSRTEIGLLSYVALAYTFKFAWAPIVDAFDVPGLSRLLGRRRAWMVLAQLTVAAGLVGIALSDPAVSVTMTAAFALLVAFASATQDVVVDGWRIDAAPTERQGMMAAAYQLGYRLSLIAAGAGALYIADLAGWREAYLAMAALVAVGLVGTLVAPIVDRREGVEAPKGFTFAHAVVDPLRDLLDRKGWRIVLILLLVAFYRLPDFVAGVMANPLYVDMKFSMIEIANVSKLYGVWIGIAGAFAGGFALARFGLLPSLVFGALSSAGSNLMFAWLALRGYDLTLLTVSISIDNFAGGFAGTALIAYMSGLTGPGFAATQYALLSSLYALPGKIVGGLSGVMVDSFGYPTFFVLTSLVGIPVAILCLIVGREGARPEEPAAEPAGARA</sequence>
<dbReference type="PANTHER" id="PTHR12778">
    <property type="entry name" value="SOLUTE CARRIER FAMILY 33 ACETYL-COA TRANSPORTER -RELATED"/>
    <property type="match status" value="1"/>
</dbReference>
<feature type="transmembrane region" description="Helical" evidence="7">
    <location>
        <begin position="183"/>
        <end position="203"/>
    </location>
</feature>
<dbReference type="NCBIfam" id="TIGR00901">
    <property type="entry name" value="2A0125"/>
    <property type="match status" value="1"/>
</dbReference>
<feature type="transmembrane region" description="Helical" evidence="7">
    <location>
        <begin position="277"/>
        <end position="295"/>
    </location>
</feature>
<feature type="transmembrane region" description="Helical" evidence="7">
    <location>
        <begin position="392"/>
        <end position="413"/>
    </location>
</feature>
<feature type="transmembrane region" description="Helical" evidence="7">
    <location>
        <begin position="328"/>
        <end position="353"/>
    </location>
</feature>
<dbReference type="InterPro" id="IPR020846">
    <property type="entry name" value="MFS_dom"/>
</dbReference>
<dbReference type="Pfam" id="PF07690">
    <property type="entry name" value="MFS_1"/>
    <property type="match status" value="1"/>
</dbReference>
<gene>
    <name evidence="9" type="ORF">F0L46_22105</name>
</gene>
<dbReference type="GO" id="GO:0022857">
    <property type="term" value="F:transmembrane transporter activity"/>
    <property type="evidence" value="ECO:0007669"/>
    <property type="project" value="InterPro"/>
</dbReference>
<evidence type="ECO:0000256" key="3">
    <source>
        <dbReference type="ARBA" id="ARBA00022448"/>
    </source>
</evidence>
<keyword evidence="5 7" id="KW-1133">Transmembrane helix</keyword>
<evidence type="ECO:0000256" key="6">
    <source>
        <dbReference type="ARBA" id="ARBA00023136"/>
    </source>
</evidence>
<keyword evidence="6 7" id="KW-0472">Membrane</keyword>
<dbReference type="AlphaFoldDB" id="A0A5B2V7T7"/>
<accession>A0A5B2V7T7</accession>
<keyword evidence="4 7" id="KW-0812">Transmembrane</keyword>
<evidence type="ECO:0000256" key="7">
    <source>
        <dbReference type="SAM" id="Phobius"/>
    </source>
</evidence>
<dbReference type="InterPro" id="IPR011701">
    <property type="entry name" value="MFS"/>
</dbReference>
<feature type="transmembrane region" description="Helical" evidence="7">
    <location>
        <begin position="157"/>
        <end position="177"/>
    </location>
</feature>
<dbReference type="OrthoDB" id="9787815at2"/>
<comment type="caution">
    <text evidence="9">The sequence shown here is derived from an EMBL/GenBank/DDBJ whole genome shotgun (WGS) entry which is preliminary data.</text>
</comment>
<evidence type="ECO:0000256" key="4">
    <source>
        <dbReference type="ARBA" id="ARBA00022692"/>
    </source>
</evidence>
<feature type="transmembrane region" description="Helical" evidence="7">
    <location>
        <begin position="236"/>
        <end position="257"/>
    </location>
</feature>
<feature type="transmembrane region" description="Helical" evidence="7">
    <location>
        <begin position="114"/>
        <end position="136"/>
    </location>
</feature>
<name>A0A5B2V7T7_9HYPH</name>
<evidence type="ECO:0000313" key="9">
    <source>
        <dbReference type="EMBL" id="KAA2235031.1"/>
    </source>
</evidence>
<proteinExistence type="inferred from homology"/>
<dbReference type="RefSeq" id="WP_149821650.1">
    <property type="nucleotide sequence ID" value="NZ_VUOA01000040.1"/>
</dbReference>
<evidence type="ECO:0000256" key="5">
    <source>
        <dbReference type="ARBA" id="ARBA00022989"/>
    </source>
</evidence>
<protein>
    <submittedName>
        <fullName evidence="9">AmpG family muropeptide MFS transporter</fullName>
    </submittedName>
</protein>
<keyword evidence="10" id="KW-1185">Reference proteome</keyword>
<reference evidence="9 10" key="2">
    <citation type="submission" date="2019-09" db="EMBL/GenBank/DDBJ databases">
        <authorList>
            <person name="Jin C."/>
        </authorList>
    </citation>
    <scope>NUCLEOTIDE SEQUENCE [LARGE SCALE GENOMIC DNA]</scope>
    <source>
        <strain evidence="9 10">BN140002</strain>
    </source>
</reference>
<dbReference type="GO" id="GO:0016020">
    <property type="term" value="C:membrane"/>
    <property type="evidence" value="ECO:0007669"/>
    <property type="project" value="UniProtKB-SubCell"/>
</dbReference>
<feature type="transmembrane region" description="Helical" evidence="7">
    <location>
        <begin position="54"/>
        <end position="77"/>
    </location>
</feature>
<evidence type="ECO:0000256" key="1">
    <source>
        <dbReference type="ARBA" id="ARBA00004141"/>
    </source>
</evidence>
<feature type="transmembrane region" description="Helical" evidence="7">
    <location>
        <begin position="365"/>
        <end position="386"/>
    </location>
</feature>
<dbReference type="Proteomes" id="UP000323142">
    <property type="component" value="Unassembled WGS sequence"/>
</dbReference>
<dbReference type="EMBL" id="VUOA01000040">
    <property type="protein sequence ID" value="KAA2235031.1"/>
    <property type="molecule type" value="Genomic_DNA"/>
</dbReference>
<feature type="transmembrane region" description="Helical" evidence="7">
    <location>
        <begin position="302"/>
        <end position="322"/>
    </location>
</feature>
<evidence type="ECO:0000259" key="8">
    <source>
        <dbReference type="PROSITE" id="PS50850"/>
    </source>
</evidence>
<keyword evidence="3" id="KW-0813">Transport</keyword>
<dbReference type="InterPro" id="IPR036259">
    <property type="entry name" value="MFS_trans_sf"/>
</dbReference>
<feature type="transmembrane region" description="Helical" evidence="7">
    <location>
        <begin position="89"/>
        <end position="108"/>
    </location>
</feature>
<dbReference type="SUPFAM" id="SSF103473">
    <property type="entry name" value="MFS general substrate transporter"/>
    <property type="match status" value="1"/>
</dbReference>
<comment type="similarity">
    <text evidence="2">Belongs to the major facilitator superfamily.</text>
</comment>
<dbReference type="InterPro" id="IPR004752">
    <property type="entry name" value="AmpG_permease/AT-1"/>
</dbReference>
<feature type="transmembrane region" description="Helical" evidence="7">
    <location>
        <begin position="21"/>
        <end position="42"/>
    </location>
</feature>
<organism evidence="9 10">
    <name type="scientific">Salinarimonas soli</name>
    <dbReference type="NCBI Taxonomy" id="1638099"/>
    <lineage>
        <taxon>Bacteria</taxon>
        <taxon>Pseudomonadati</taxon>
        <taxon>Pseudomonadota</taxon>
        <taxon>Alphaproteobacteria</taxon>
        <taxon>Hyphomicrobiales</taxon>
        <taxon>Salinarimonadaceae</taxon>
        <taxon>Salinarimonas</taxon>
    </lineage>
</organism>
<dbReference type="Gene3D" id="1.20.1250.20">
    <property type="entry name" value="MFS general substrate transporter like domains"/>
    <property type="match status" value="2"/>
</dbReference>
<dbReference type="PROSITE" id="PS50850">
    <property type="entry name" value="MFS"/>
    <property type="match status" value="1"/>
</dbReference>
<feature type="domain" description="Major facilitator superfamily (MFS) profile" evidence="8">
    <location>
        <begin position="16"/>
        <end position="417"/>
    </location>
</feature>
<evidence type="ECO:0000313" key="10">
    <source>
        <dbReference type="Proteomes" id="UP000323142"/>
    </source>
</evidence>
<reference evidence="9 10" key="1">
    <citation type="submission" date="2019-09" db="EMBL/GenBank/DDBJ databases">
        <title>Salinarimonas rosea gen. nov., sp. nov., a new member of the a-2 subgroup of the Proteobacteria.</title>
        <authorList>
            <person name="Liu J."/>
        </authorList>
    </citation>
    <scope>NUCLEOTIDE SEQUENCE [LARGE SCALE GENOMIC DNA]</scope>
    <source>
        <strain evidence="9 10">BN140002</strain>
    </source>
</reference>
<comment type="subcellular location">
    <subcellularLocation>
        <location evidence="1">Membrane</location>
        <topology evidence="1">Multi-pass membrane protein</topology>
    </subcellularLocation>
</comment>
<evidence type="ECO:0000256" key="2">
    <source>
        <dbReference type="ARBA" id="ARBA00008335"/>
    </source>
</evidence>